<feature type="transmembrane region" description="Helical" evidence="5">
    <location>
        <begin position="339"/>
        <end position="360"/>
    </location>
</feature>
<feature type="transmembrane region" description="Helical" evidence="5">
    <location>
        <begin position="137"/>
        <end position="159"/>
    </location>
</feature>
<protein>
    <recommendedName>
        <fullName evidence="8">Solute carrier family 46 member 3</fullName>
    </recommendedName>
</protein>
<evidence type="ECO:0000256" key="5">
    <source>
        <dbReference type="SAM" id="Phobius"/>
    </source>
</evidence>
<keyword evidence="7" id="KW-1185">Reference proteome</keyword>
<feature type="transmembrane region" description="Helical" evidence="5">
    <location>
        <begin position="203"/>
        <end position="226"/>
    </location>
</feature>
<reference evidence="6 7" key="1">
    <citation type="journal article" date="2021" name="BMC Biol.">
        <title>Horizontally acquired antibacterial genes associated with adaptive radiation of ladybird beetles.</title>
        <authorList>
            <person name="Li H.S."/>
            <person name="Tang X.F."/>
            <person name="Huang Y.H."/>
            <person name="Xu Z.Y."/>
            <person name="Chen M.L."/>
            <person name="Du X.Y."/>
            <person name="Qiu B.Y."/>
            <person name="Chen P.T."/>
            <person name="Zhang W."/>
            <person name="Slipinski A."/>
            <person name="Escalona H.E."/>
            <person name="Waterhouse R.M."/>
            <person name="Zwick A."/>
            <person name="Pang H."/>
        </authorList>
    </citation>
    <scope>NUCLEOTIDE SEQUENCE [LARGE SCALE GENOMIC DNA]</scope>
    <source>
        <strain evidence="6">SYSU2018</strain>
    </source>
</reference>
<dbReference type="Proteomes" id="UP001516400">
    <property type="component" value="Unassembled WGS sequence"/>
</dbReference>
<feature type="transmembrane region" description="Helical" evidence="5">
    <location>
        <begin position="171"/>
        <end position="191"/>
    </location>
</feature>
<sequence length="515" mass="57817">MSEKNGSQILTRDIEGIYRPKLNSEGIIGKLKYVLFNISVEPLIFCYLLPSVMNYLVCQNLYLEKACRVNLGYSSSTCDAMSNRNVSGYTEEQEMQVQKLVSKMVAIKTLVPGIFPVCLIIFLGAWSDRHGRRKPLILAPIVGEMIGCFLLILSVIFFYEIPLLVTVLADSLPHALAGGYPCLFLGIYSYISSVSTEKNRTARIGAVSTIQNATMIMGMSASGFVMKAFGFTTMYSISATMMLTAFVYGWVVLKDKRIVSIENNKTKLAGKASSIKRFFDFKNIMGVFQVCFKNGAGNRKHKMIGVMLLSVIILGPFSGEYPVLYLYTRYKFGWNEMDYSIYFIVQAMIQIFGSVIALLIFSKLLKWQDSALGIVALVSAIFARVVYAFAPSGVYFYLGAVIELFYLTCHIAVRSLMGKIVPPEELGQTYSIFGICEALMGPIFSPLYTMIYTYTIDYFPGAFFLVTSCIKVVGVFIFIWMYREIKKDEKYKSEAKAGEIEKLNRTEDKDDNEAV</sequence>
<feature type="transmembrane region" description="Helical" evidence="5">
    <location>
        <begin position="396"/>
        <end position="417"/>
    </location>
</feature>
<dbReference type="PANTHER" id="PTHR23507:SF1">
    <property type="entry name" value="FI18259P1-RELATED"/>
    <property type="match status" value="1"/>
</dbReference>
<organism evidence="6 7">
    <name type="scientific">Cryptolaemus montrouzieri</name>
    <dbReference type="NCBI Taxonomy" id="559131"/>
    <lineage>
        <taxon>Eukaryota</taxon>
        <taxon>Metazoa</taxon>
        <taxon>Ecdysozoa</taxon>
        <taxon>Arthropoda</taxon>
        <taxon>Hexapoda</taxon>
        <taxon>Insecta</taxon>
        <taxon>Pterygota</taxon>
        <taxon>Neoptera</taxon>
        <taxon>Endopterygota</taxon>
        <taxon>Coleoptera</taxon>
        <taxon>Polyphaga</taxon>
        <taxon>Cucujiformia</taxon>
        <taxon>Coccinelloidea</taxon>
        <taxon>Coccinellidae</taxon>
        <taxon>Scymninae</taxon>
        <taxon>Scymnini</taxon>
        <taxon>Cryptolaemus</taxon>
    </lineage>
</organism>
<feature type="transmembrane region" description="Helical" evidence="5">
    <location>
        <begin position="372"/>
        <end position="390"/>
    </location>
</feature>
<dbReference type="InterPro" id="IPR011701">
    <property type="entry name" value="MFS"/>
</dbReference>
<dbReference type="PANTHER" id="PTHR23507">
    <property type="entry name" value="ZGC:174356"/>
    <property type="match status" value="1"/>
</dbReference>
<name>A0ABD2NMK4_9CUCU</name>
<evidence type="ECO:0008006" key="8">
    <source>
        <dbReference type="Google" id="ProtNLM"/>
    </source>
</evidence>
<evidence type="ECO:0000256" key="3">
    <source>
        <dbReference type="ARBA" id="ARBA00022989"/>
    </source>
</evidence>
<dbReference type="Gene3D" id="1.20.1250.20">
    <property type="entry name" value="MFS general substrate transporter like domains"/>
    <property type="match status" value="1"/>
</dbReference>
<dbReference type="EMBL" id="JABFTP020000124">
    <property type="protein sequence ID" value="KAL3279996.1"/>
    <property type="molecule type" value="Genomic_DNA"/>
</dbReference>
<dbReference type="InterPro" id="IPR036259">
    <property type="entry name" value="MFS_trans_sf"/>
</dbReference>
<feature type="transmembrane region" description="Helical" evidence="5">
    <location>
        <begin position="458"/>
        <end position="482"/>
    </location>
</feature>
<evidence type="ECO:0000256" key="2">
    <source>
        <dbReference type="ARBA" id="ARBA00022692"/>
    </source>
</evidence>
<comment type="caution">
    <text evidence="6">The sequence shown here is derived from an EMBL/GenBank/DDBJ whole genome shotgun (WGS) entry which is preliminary data.</text>
</comment>
<proteinExistence type="predicted"/>
<dbReference type="SUPFAM" id="SSF103473">
    <property type="entry name" value="MFS general substrate transporter"/>
    <property type="match status" value="1"/>
</dbReference>
<accession>A0ABD2NMK4</accession>
<feature type="transmembrane region" description="Helical" evidence="5">
    <location>
        <begin position="303"/>
        <end position="327"/>
    </location>
</feature>
<keyword evidence="3 5" id="KW-1133">Transmembrane helix</keyword>
<evidence type="ECO:0000313" key="7">
    <source>
        <dbReference type="Proteomes" id="UP001516400"/>
    </source>
</evidence>
<feature type="transmembrane region" description="Helical" evidence="5">
    <location>
        <begin position="232"/>
        <end position="253"/>
    </location>
</feature>
<keyword evidence="2 5" id="KW-0812">Transmembrane</keyword>
<feature type="transmembrane region" description="Helical" evidence="5">
    <location>
        <begin position="429"/>
        <end position="452"/>
    </location>
</feature>
<keyword evidence="4 5" id="KW-0472">Membrane</keyword>
<dbReference type="AlphaFoldDB" id="A0ABD2NMK4"/>
<evidence type="ECO:0000256" key="1">
    <source>
        <dbReference type="ARBA" id="ARBA00004141"/>
    </source>
</evidence>
<dbReference type="Pfam" id="PF07690">
    <property type="entry name" value="MFS_1"/>
    <property type="match status" value="1"/>
</dbReference>
<feature type="transmembrane region" description="Helical" evidence="5">
    <location>
        <begin position="33"/>
        <end position="53"/>
    </location>
</feature>
<evidence type="ECO:0000256" key="4">
    <source>
        <dbReference type="ARBA" id="ARBA00023136"/>
    </source>
</evidence>
<evidence type="ECO:0000313" key="6">
    <source>
        <dbReference type="EMBL" id="KAL3279996.1"/>
    </source>
</evidence>
<feature type="transmembrane region" description="Helical" evidence="5">
    <location>
        <begin position="105"/>
        <end position="125"/>
    </location>
</feature>
<gene>
    <name evidence="6" type="ORF">HHI36_017504</name>
</gene>
<dbReference type="GO" id="GO:0016020">
    <property type="term" value="C:membrane"/>
    <property type="evidence" value="ECO:0007669"/>
    <property type="project" value="UniProtKB-SubCell"/>
</dbReference>
<comment type="subcellular location">
    <subcellularLocation>
        <location evidence="1">Membrane</location>
        <topology evidence="1">Multi-pass membrane protein</topology>
    </subcellularLocation>
</comment>